<proteinExistence type="predicted"/>
<name>A0A1E5NFB5_9SPIR</name>
<sequence>MTKKILSIAAAIILSSFLMIGCSNKTTDPTPNKGIETYQGNWQPKDTSKPYGGTFTINADGSILMDDSEGTTIQKNQITDKGNEVYEFSIQGYTITLTFKDASNCIMNQGGMNIEMTKVN</sequence>
<evidence type="ECO:0008006" key="5">
    <source>
        <dbReference type="Google" id="ProtNLM"/>
    </source>
</evidence>
<accession>A0A1E5NFB5</accession>
<keyword evidence="2" id="KW-0732">Signal</keyword>
<protein>
    <recommendedName>
        <fullName evidence="5">Lipocalin-like domain-containing protein</fullName>
    </recommendedName>
</protein>
<dbReference type="RefSeq" id="WP_069726357.1">
    <property type="nucleotide sequence ID" value="NZ_MDCO01000009.1"/>
</dbReference>
<organism evidence="3 4">
    <name type="scientific">Brachyspira hampsonii</name>
    <dbReference type="NCBI Taxonomy" id="1287055"/>
    <lineage>
        <taxon>Bacteria</taxon>
        <taxon>Pseudomonadati</taxon>
        <taxon>Spirochaetota</taxon>
        <taxon>Spirochaetia</taxon>
        <taxon>Brachyspirales</taxon>
        <taxon>Brachyspiraceae</taxon>
        <taxon>Brachyspira</taxon>
    </lineage>
</organism>
<comment type="caution">
    <text evidence="3">The sequence shown here is derived from an EMBL/GenBank/DDBJ whole genome shotgun (WGS) entry which is preliminary data.</text>
</comment>
<feature type="signal peptide" evidence="2">
    <location>
        <begin position="1"/>
        <end position="21"/>
    </location>
</feature>
<dbReference type="AlphaFoldDB" id="A0A1E5NFB5"/>
<dbReference type="PROSITE" id="PS51257">
    <property type="entry name" value="PROKAR_LIPOPROTEIN"/>
    <property type="match status" value="1"/>
</dbReference>
<feature type="chain" id="PRO_5009182307" description="Lipocalin-like domain-containing protein" evidence="2">
    <location>
        <begin position="22"/>
        <end position="120"/>
    </location>
</feature>
<gene>
    <name evidence="3" type="ORF">BFL38_08480</name>
</gene>
<reference evidence="3 4" key="1">
    <citation type="submission" date="2016-08" db="EMBL/GenBank/DDBJ databases">
        <title>Characterization and recognition of Brachyspira hampsonii sp. nov., a novel intestinal spirochete that is pathogenic to pigs.</title>
        <authorList>
            <person name="Mirajkar N."/>
            <person name="La T."/>
            <person name="Phillips N."/>
            <person name="Hampson D."/>
            <person name="Gebhart C."/>
        </authorList>
    </citation>
    <scope>NUCLEOTIDE SEQUENCE [LARGE SCALE GENOMIC DNA]</scope>
    <source>
        <strain evidence="3 4">P280/1</strain>
    </source>
</reference>
<dbReference type="EMBL" id="MDCO01000009">
    <property type="protein sequence ID" value="OEJ14862.1"/>
    <property type="molecule type" value="Genomic_DNA"/>
</dbReference>
<evidence type="ECO:0000313" key="3">
    <source>
        <dbReference type="EMBL" id="OEJ14862.1"/>
    </source>
</evidence>
<feature type="region of interest" description="Disordered" evidence="1">
    <location>
        <begin position="31"/>
        <end position="50"/>
    </location>
</feature>
<evidence type="ECO:0000256" key="2">
    <source>
        <dbReference type="SAM" id="SignalP"/>
    </source>
</evidence>
<dbReference type="Proteomes" id="UP000095247">
    <property type="component" value="Unassembled WGS sequence"/>
</dbReference>
<evidence type="ECO:0000313" key="4">
    <source>
        <dbReference type="Proteomes" id="UP000095247"/>
    </source>
</evidence>
<evidence type="ECO:0000256" key="1">
    <source>
        <dbReference type="SAM" id="MobiDB-lite"/>
    </source>
</evidence>